<protein>
    <recommendedName>
        <fullName evidence="4">Diaminopimelate epimerase</fullName>
    </recommendedName>
</protein>
<proteinExistence type="inferred from homology"/>
<dbReference type="PANTHER" id="PTHR31689:SF0">
    <property type="entry name" value="DIAMINOPIMELATE EPIMERASE"/>
    <property type="match status" value="1"/>
</dbReference>
<evidence type="ECO:0000256" key="2">
    <source>
        <dbReference type="ARBA" id="ARBA00023235"/>
    </source>
</evidence>
<dbReference type="EMBL" id="UINC01019713">
    <property type="protein sequence ID" value="SVA83475.1"/>
    <property type="molecule type" value="Genomic_DNA"/>
</dbReference>
<comment type="similarity">
    <text evidence="1">Belongs to the diaminopimelate epimerase family.</text>
</comment>
<evidence type="ECO:0000313" key="3">
    <source>
        <dbReference type="EMBL" id="SVA83475.1"/>
    </source>
</evidence>
<reference evidence="3" key="1">
    <citation type="submission" date="2018-05" db="EMBL/GenBank/DDBJ databases">
        <authorList>
            <person name="Lanie J.A."/>
            <person name="Ng W.-L."/>
            <person name="Kazmierczak K.M."/>
            <person name="Andrzejewski T.M."/>
            <person name="Davidsen T.M."/>
            <person name="Wayne K.J."/>
            <person name="Tettelin H."/>
            <person name="Glass J.I."/>
            <person name="Rusch D."/>
            <person name="Podicherti R."/>
            <person name="Tsui H.-C.T."/>
            <person name="Winkler M.E."/>
        </authorList>
    </citation>
    <scope>NUCLEOTIDE SEQUENCE</scope>
</reference>
<name>A0A381Z2J5_9ZZZZ</name>
<dbReference type="GO" id="GO:0005829">
    <property type="term" value="C:cytosol"/>
    <property type="evidence" value="ECO:0007669"/>
    <property type="project" value="TreeGrafter"/>
</dbReference>
<feature type="non-terminal residue" evidence="3">
    <location>
        <position position="229"/>
    </location>
</feature>
<sequence>MQKIEFIKMHGLGNDFVIIDNRINSILITPQIINKLSDRKFGAGCDQLITINKSIGDEDARIEIFNPNGDKAEACGNGTRCVAKLLFEESKKKSINILSDAGILNATYKNENNISVNMGKLHTKWDKIPMTKEMDTMNVPIEVEGFSLGVAVNIGNPHIVFFGDIINEVDLNNVGPKIENHKFFPNKTNVEFIKILNENKIQMRVWERGAGITLACGSGACAAVYAGMK</sequence>
<dbReference type="AlphaFoldDB" id="A0A381Z2J5"/>
<dbReference type="GO" id="GO:0009089">
    <property type="term" value="P:lysine biosynthetic process via diaminopimelate"/>
    <property type="evidence" value="ECO:0007669"/>
    <property type="project" value="InterPro"/>
</dbReference>
<organism evidence="3">
    <name type="scientific">marine metagenome</name>
    <dbReference type="NCBI Taxonomy" id="408172"/>
    <lineage>
        <taxon>unclassified sequences</taxon>
        <taxon>metagenomes</taxon>
        <taxon>ecological metagenomes</taxon>
    </lineage>
</organism>
<dbReference type="InterPro" id="IPR001653">
    <property type="entry name" value="DAP_epimerase_DapF"/>
</dbReference>
<evidence type="ECO:0000256" key="1">
    <source>
        <dbReference type="ARBA" id="ARBA00010219"/>
    </source>
</evidence>
<accession>A0A381Z2J5</accession>
<gene>
    <name evidence="3" type="ORF">METZ01_LOCUS136329</name>
</gene>
<dbReference type="PANTHER" id="PTHR31689">
    <property type="entry name" value="DIAMINOPIMELATE EPIMERASE, CHLOROPLASTIC"/>
    <property type="match status" value="1"/>
</dbReference>
<dbReference type="NCBIfam" id="TIGR00652">
    <property type="entry name" value="DapF"/>
    <property type="match status" value="1"/>
</dbReference>
<keyword evidence="2" id="KW-0413">Isomerase</keyword>
<dbReference type="Gene3D" id="3.10.310.10">
    <property type="entry name" value="Diaminopimelate Epimerase, Chain A, domain 1"/>
    <property type="match status" value="2"/>
</dbReference>
<dbReference type="SUPFAM" id="SSF54506">
    <property type="entry name" value="Diaminopimelate epimerase-like"/>
    <property type="match status" value="2"/>
</dbReference>
<evidence type="ECO:0008006" key="4">
    <source>
        <dbReference type="Google" id="ProtNLM"/>
    </source>
</evidence>
<dbReference type="GO" id="GO:0008837">
    <property type="term" value="F:diaminopimelate epimerase activity"/>
    <property type="evidence" value="ECO:0007669"/>
    <property type="project" value="InterPro"/>
</dbReference>
<dbReference type="HAMAP" id="MF_00197">
    <property type="entry name" value="DAP_epimerase"/>
    <property type="match status" value="1"/>
</dbReference>
<dbReference type="Pfam" id="PF01678">
    <property type="entry name" value="DAP_epimerase"/>
    <property type="match status" value="2"/>
</dbReference>